<evidence type="ECO:0000313" key="3">
    <source>
        <dbReference type="EMBL" id="KYP71736.1"/>
    </source>
</evidence>
<keyword evidence="1" id="KW-1133">Transmembrane helix</keyword>
<feature type="transmembrane region" description="Helical" evidence="1">
    <location>
        <begin position="12"/>
        <end position="31"/>
    </location>
</feature>
<dbReference type="GO" id="GO:0004672">
    <property type="term" value="F:protein kinase activity"/>
    <property type="evidence" value="ECO:0007669"/>
    <property type="project" value="InterPro"/>
</dbReference>
<reference evidence="3 4" key="1">
    <citation type="journal article" date="2012" name="Nat. Biotechnol.">
        <title>Draft genome sequence of pigeonpea (Cajanus cajan), an orphan legume crop of resource-poor farmers.</title>
        <authorList>
            <person name="Varshney R.K."/>
            <person name="Chen W."/>
            <person name="Li Y."/>
            <person name="Bharti A.K."/>
            <person name="Saxena R.K."/>
            <person name="Schlueter J.A."/>
            <person name="Donoghue M.T."/>
            <person name="Azam S."/>
            <person name="Fan G."/>
            <person name="Whaley A.M."/>
            <person name="Farmer A.D."/>
            <person name="Sheridan J."/>
            <person name="Iwata A."/>
            <person name="Tuteja R."/>
            <person name="Penmetsa R.V."/>
            <person name="Wu W."/>
            <person name="Upadhyaya H.D."/>
            <person name="Yang S.P."/>
            <person name="Shah T."/>
            <person name="Saxena K.B."/>
            <person name="Michael T."/>
            <person name="McCombie W.R."/>
            <person name="Yang B."/>
            <person name="Zhang G."/>
            <person name="Yang H."/>
            <person name="Wang J."/>
            <person name="Spillane C."/>
            <person name="Cook D.R."/>
            <person name="May G.D."/>
            <person name="Xu X."/>
            <person name="Jackson S.A."/>
        </authorList>
    </citation>
    <scope>NUCLEOTIDE SEQUENCE [LARGE SCALE GENOMIC DNA]</scope>
    <source>
        <strain evidence="4">cv. Asha</strain>
    </source>
</reference>
<dbReference type="STRING" id="3821.A0A151TXH3"/>
<evidence type="ECO:0000256" key="1">
    <source>
        <dbReference type="SAM" id="Phobius"/>
    </source>
</evidence>
<gene>
    <name evidence="3" type="ORF">KK1_011006</name>
</gene>
<dbReference type="Gene3D" id="1.10.510.10">
    <property type="entry name" value="Transferase(Phosphotransferase) domain 1"/>
    <property type="match status" value="1"/>
</dbReference>
<dbReference type="GO" id="GO:0005524">
    <property type="term" value="F:ATP binding"/>
    <property type="evidence" value="ECO:0007669"/>
    <property type="project" value="InterPro"/>
</dbReference>
<sequence>YAANRNLSDGIYINAKFFSWTLIMHIALNLATKLDYRHSFSSPLVHKDLILKNDTILNSNFRAKIANFGLARSREKGRGHIVGTRRYIAPEYSENGLMPTKLDVYRCGVPMLKMLIGKADASDIY</sequence>
<dbReference type="PROSITE" id="PS50011">
    <property type="entry name" value="PROTEIN_KINASE_DOM"/>
    <property type="match status" value="1"/>
</dbReference>
<organism evidence="3 4">
    <name type="scientific">Cajanus cajan</name>
    <name type="common">Pigeon pea</name>
    <name type="synonym">Cajanus indicus</name>
    <dbReference type="NCBI Taxonomy" id="3821"/>
    <lineage>
        <taxon>Eukaryota</taxon>
        <taxon>Viridiplantae</taxon>
        <taxon>Streptophyta</taxon>
        <taxon>Embryophyta</taxon>
        <taxon>Tracheophyta</taxon>
        <taxon>Spermatophyta</taxon>
        <taxon>Magnoliopsida</taxon>
        <taxon>eudicotyledons</taxon>
        <taxon>Gunneridae</taxon>
        <taxon>Pentapetalae</taxon>
        <taxon>rosids</taxon>
        <taxon>fabids</taxon>
        <taxon>Fabales</taxon>
        <taxon>Fabaceae</taxon>
        <taxon>Papilionoideae</taxon>
        <taxon>50 kb inversion clade</taxon>
        <taxon>NPAAA clade</taxon>
        <taxon>indigoferoid/millettioid clade</taxon>
        <taxon>Phaseoleae</taxon>
        <taxon>Cajanus</taxon>
    </lineage>
</organism>
<dbReference type="Gramene" id="C.cajan_10696.t">
    <property type="protein sequence ID" value="C.cajan_10696.t"/>
    <property type="gene ID" value="C.cajan_10696"/>
</dbReference>
<dbReference type="PANTHER" id="PTHR45927:SF11">
    <property type="entry name" value="LYSM DOMAIN RECEPTOR-LIKE KINASE 4"/>
    <property type="match status" value="1"/>
</dbReference>
<keyword evidence="1" id="KW-0472">Membrane</keyword>
<keyword evidence="1" id="KW-0812">Transmembrane</keyword>
<feature type="domain" description="Protein kinase" evidence="2">
    <location>
        <begin position="1"/>
        <end position="125"/>
    </location>
</feature>
<name>A0A151TXH3_CAJCA</name>
<dbReference type="Proteomes" id="UP000075243">
    <property type="component" value="Chromosome 3"/>
</dbReference>
<keyword evidence="4" id="KW-1185">Reference proteome</keyword>
<dbReference type="SUPFAM" id="SSF56112">
    <property type="entry name" value="Protein kinase-like (PK-like)"/>
    <property type="match status" value="1"/>
</dbReference>
<dbReference type="InterPro" id="IPR011009">
    <property type="entry name" value="Kinase-like_dom_sf"/>
</dbReference>
<feature type="non-terminal residue" evidence="3">
    <location>
        <position position="1"/>
    </location>
</feature>
<dbReference type="Pfam" id="PF00069">
    <property type="entry name" value="Pkinase"/>
    <property type="match status" value="1"/>
</dbReference>
<evidence type="ECO:0000313" key="4">
    <source>
        <dbReference type="Proteomes" id="UP000075243"/>
    </source>
</evidence>
<accession>A0A151TXH3</accession>
<evidence type="ECO:0000259" key="2">
    <source>
        <dbReference type="PROSITE" id="PS50011"/>
    </source>
</evidence>
<dbReference type="InterPro" id="IPR000719">
    <property type="entry name" value="Prot_kinase_dom"/>
</dbReference>
<dbReference type="AlphaFoldDB" id="A0A151TXH3"/>
<dbReference type="InterPro" id="IPR052611">
    <property type="entry name" value="Plant_RLK_LysM"/>
</dbReference>
<protein>
    <submittedName>
        <fullName evidence="3">LRR receptor-like serine/threonine-protein kinase At4g29180 family</fullName>
    </submittedName>
</protein>
<dbReference type="EMBL" id="CM003605">
    <property type="protein sequence ID" value="KYP71736.1"/>
    <property type="molecule type" value="Genomic_DNA"/>
</dbReference>
<dbReference type="PANTHER" id="PTHR45927">
    <property type="entry name" value="LYSM-DOMAIN RECEPTOR-LIKE KINASE-RELATED"/>
    <property type="match status" value="1"/>
</dbReference>
<proteinExistence type="predicted"/>